<organism evidence="2 3">
    <name type="scientific">Natranaeroarchaeum aerophilus</name>
    <dbReference type="NCBI Taxonomy" id="2917711"/>
    <lineage>
        <taxon>Archaea</taxon>
        <taxon>Methanobacteriati</taxon>
        <taxon>Methanobacteriota</taxon>
        <taxon>Stenosarchaea group</taxon>
        <taxon>Halobacteria</taxon>
        <taxon>Halobacteriales</taxon>
        <taxon>Natronoarchaeaceae</taxon>
        <taxon>Natranaeroarchaeum</taxon>
    </lineage>
</organism>
<dbReference type="Proteomes" id="UP001202674">
    <property type="component" value="Unassembled WGS sequence"/>
</dbReference>
<evidence type="ECO:0000256" key="1">
    <source>
        <dbReference type="HAMAP-Rule" id="MF_00582"/>
    </source>
</evidence>
<dbReference type="InterPro" id="IPR002802">
    <property type="entry name" value="Endo_dU"/>
</dbReference>
<dbReference type="PANTHER" id="PTHR39518:SF2">
    <property type="entry name" value="UPF0215 PROTEIN MJ1150"/>
    <property type="match status" value="1"/>
</dbReference>
<name>A0AAE3K4Z3_9EURY</name>
<keyword evidence="3" id="KW-1185">Reference proteome</keyword>
<gene>
    <name evidence="2" type="ORF">AArcSt11_05170</name>
</gene>
<dbReference type="HAMAP" id="MF_00582">
    <property type="entry name" value="UPF0215"/>
    <property type="match status" value="1"/>
</dbReference>
<protein>
    <recommendedName>
        <fullName evidence="1">UPF0215 protein AArcSt11_05170</fullName>
    </recommendedName>
</protein>
<reference evidence="2 3" key="1">
    <citation type="journal article" date="2022" name="Syst. Appl. Microbiol.">
        <title>Natronocalculus amylovorans gen. nov., sp. nov., and Natranaeroarchaeum aerophilus sp. nov., dominant culturable amylolytic natronoarchaea from hypersaline soda lakes in southwestern Siberia.</title>
        <authorList>
            <person name="Sorokin D.Y."/>
            <person name="Elcheninov A.G."/>
            <person name="Khizhniak T.V."/>
            <person name="Koenen M."/>
            <person name="Bale N.J."/>
            <person name="Damste J.S.S."/>
            <person name="Kublanov I.V."/>
        </authorList>
    </citation>
    <scope>NUCLEOTIDE SEQUENCE [LARGE SCALE GENOMIC DNA]</scope>
    <source>
        <strain evidence="2 3">AArc-St1-1</strain>
    </source>
</reference>
<dbReference type="RefSeq" id="WP_250595217.1">
    <property type="nucleotide sequence ID" value="NZ_JAKRVY010000002.1"/>
</dbReference>
<dbReference type="AlphaFoldDB" id="A0AAE3K4Z3"/>
<dbReference type="Pfam" id="PF01949">
    <property type="entry name" value="Endo_dU"/>
    <property type="match status" value="1"/>
</dbReference>
<dbReference type="PANTHER" id="PTHR39518">
    <property type="entry name" value="UPF0215 PROTEIN MJ1150"/>
    <property type="match status" value="1"/>
</dbReference>
<evidence type="ECO:0000313" key="2">
    <source>
        <dbReference type="EMBL" id="MCL9813040.1"/>
    </source>
</evidence>
<sequence>MQAGTRALGIAESYSGSADESYATLAGAVVRADRVVDGIGFDRTTVGGLDVTDAVCRLVDRDDVRLVLLSGIALSWYNLCDLRAVHDRIDRPVLSVSYGESDGLEAAIRREFDGEPLRKRLEIYWSLPCRRSVSVDGRTVFVRSIGDVETEAVVRRFTLGNARPEPVRVAKLAARAAHAYRHS</sequence>
<proteinExistence type="inferred from homology"/>
<dbReference type="Gene3D" id="3.30.2170.10">
    <property type="entry name" value="archaeoglobus fulgidus dsm 4304 superfamily"/>
    <property type="match status" value="1"/>
</dbReference>
<dbReference type="EMBL" id="JAKRVY010000002">
    <property type="protein sequence ID" value="MCL9813040.1"/>
    <property type="molecule type" value="Genomic_DNA"/>
</dbReference>
<accession>A0AAE3K4Z3</accession>
<comment type="similarity">
    <text evidence="1">Belongs to the UPF0215 family.</text>
</comment>
<comment type="caution">
    <text evidence="2">The sequence shown here is derived from an EMBL/GenBank/DDBJ whole genome shotgun (WGS) entry which is preliminary data.</text>
</comment>
<evidence type="ECO:0000313" key="3">
    <source>
        <dbReference type="Proteomes" id="UP001202674"/>
    </source>
</evidence>